<evidence type="ECO:0000313" key="1">
    <source>
        <dbReference type="EMBL" id="KGB40162.1"/>
    </source>
</evidence>
<sequence>MNEVSKTFHVLLKQTNSVEDNQQQLSNLLCKLNPFQIDELDMMYQRVSKLTDIINYINIYIRNVVTAL</sequence>
<dbReference type="STRING" id="6185.A0A095A0B0"/>
<organism evidence="1">
    <name type="scientific">Schistosoma haematobium</name>
    <name type="common">Blood fluke</name>
    <dbReference type="NCBI Taxonomy" id="6185"/>
    <lineage>
        <taxon>Eukaryota</taxon>
        <taxon>Metazoa</taxon>
        <taxon>Spiralia</taxon>
        <taxon>Lophotrochozoa</taxon>
        <taxon>Platyhelminthes</taxon>
        <taxon>Trematoda</taxon>
        <taxon>Digenea</taxon>
        <taxon>Strigeidida</taxon>
        <taxon>Schistosomatoidea</taxon>
        <taxon>Schistosomatidae</taxon>
        <taxon>Schistosoma</taxon>
    </lineage>
</organism>
<protein>
    <submittedName>
        <fullName evidence="1">Uncharacterized protein</fullName>
    </submittedName>
</protein>
<reference evidence="1" key="1">
    <citation type="journal article" date="2012" name="Nat. Genet.">
        <title>Whole-genome sequence of Schistosoma haematobium.</title>
        <authorList>
            <person name="Young N.D."/>
            <person name="Jex A.R."/>
            <person name="Li B."/>
            <person name="Liu S."/>
            <person name="Yang L."/>
            <person name="Xiong Z."/>
            <person name="Li Y."/>
            <person name="Cantacessi C."/>
            <person name="Hall R.S."/>
            <person name="Xu X."/>
            <person name="Chen F."/>
            <person name="Wu X."/>
            <person name="Zerlotini A."/>
            <person name="Oliveira G."/>
            <person name="Hofmann A."/>
            <person name="Zhang G."/>
            <person name="Fang X."/>
            <person name="Kang Y."/>
            <person name="Campbell B.E."/>
            <person name="Loukas A."/>
            <person name="Ranganathan S."/>
            <person name="Rollinson D."/>
            <person name="Rinaldi G."/>
            <person name="Brindley P.J."/>
            <person name="Yang H."/>
            <person name="Wang J."/>
            <person name="Wang J."/>
            <person name="Gasser R.B."/>
        </authorList>
    </citation>
    <scope>NUCLEOTIDE SEQUENCE [LARGE SCALE GENOMIC DNA]</scope>
</reference>
<dbReference type="EMBL" id="KL251387">
    <property type="protein sequence ID" value="KGB40162.1"/>
    <property type="molecule type" value="Genomic_DNA"/>
</dbReference>
<proteinExistence type="predicted"/>
<dbReference type="AlphaFoldDB" id="A0A095A0B0"/>
<name>A0A095A0B0_SCHHA</name>
<accession>A0A095A0B0</accession>
<gene>
    <name evidence="1" type="ORF">MS3_08624</name>
</gene>